<dbReference type="EMBL" id="JARBHB010000001">
    <property type="protein sequence ID" value="KAJ8894778.1"/>
    <property type="molecule type" value="Genomic_DNA"/>
</dbReference>
<evidence type="ECO:0000256" key="7">
    <source>
        <dbReference type="ARBA" id="ARBA00023203"/>
    </source>
</evidence>
<dbReference type="SMART" id="SM00228">
    <property type="entry name" value="PDZ"/>
    <property type="match status" value="1"/>
</dbReference>
<dbReference type="PANTHER" id="PTHR12141:SF1">
    <property type="entry name" value="PRKCA-BINDING PROTEIN"/>
    <property type="match status" value="1"/>
</dbReference>
<evidence type="ECO:0000256" key="1">
    <source>
        <dbReference type="ARBA" id="ARBA00004556"/>
    </source>
</evidence>
<keyword evidence="6" id="KW-0564">Palmitate</keyword>
<evidence type="ECO:0000256" key="2">
    <source>
        <dbReference type="ARBA" id="ARBA00004635"/>
    </source>
</evidence>
<evidence type="ECO:0000259" key="14">
    <source>
        <dbReference type="PROSITE" id="PS50106"/>
    </source>
</evidence>
<keyword evidence="4" id="KW-0771">Synaptosome</keyword>
<dbReference type="InterPro" id="IPR001478">
    <property type="entry name" value="PDZ"/>
</dbReference>
<evidence type="ECO:0000256" key="5">
    <source>
        <dbReference type="ARBA" id="ARBA00022837"/>
    </source>
</evidence>
<dbReference type="InterPro" id="IPR027267">
    <property type="entry name" value="AH/BAR_dom_sf"/>
</dbReference>
<comment type="caution">
    <text evidence="16">The sequence shown here is derived from an EMBL/GenBank/DDBJ whole genome shotgun (WGS) entry which is preliminary data.</text>
</comment>
<feature type="domain" description="AH" evidence="15">
    <location>
        <begin position="516"/>
        <end position="640"/>
    </location>
</feature>
<dbReference type="PANTHER" id="PTHR12141">
    <property type="entry name" value="ARFAPTIN-RELATED"/>
    <property type="match status" value="1"/>
</dbReference>
<sequence length="707" mass="78855">MRLGDVVSAAWPVVHSHFGEVGMMSDIWQIKQACRRRTSVSTLFAVAATGQVSHMPILADKYCTDHRTAPARCCSRTASCKVNYLAHLLHASDATWRIASRRILSHTPNAQQVRLFHSPLSRMHPTHDVRCDVVFAEQESVERPLNKLRYSTSIAVPRERMKLSACHRDLREGMTVTSGNVTLTKDGSNLIGISIGGGAPLCPCLYIVQIFDNTPAAKDGTLQCGDELIGVNGTSVKGKTKVEVAKMIQSCKEEVTVNYNKLHADPQQGKSLDIVLKKVKHRLVENMSTTTADALGLSRAILCNDTLVKKLEQLEQTEGMYRGLVEHAKTVLKAFYELLQVYKAFGDTFAGIGVREPQPRASEAFRQFGDYHRQMEKHGIKMLKSVKPVSACQVLVGFLRLLCVRCGSCGEEFPLTWKQRGMAELSTSNIWVLLQGEGVITDGSWGHDRMPLGGVGEWSCDVHITEGSLREKERGVMDSAMMYVECVVDNGKGGAKGAWAPPMELDFTMDKMSLFLKKILSDLGTYLYKAIPDTKLTIRKYADTKFEYLSYCLKVKEMDDEEYSWGREKVMGSCVCARLILRCRQDARSRFAQLRSDVLVKMELLDNKHVQDVVWQLQRLVTGLARFHADTHTALHASATLFPVEVDLSSSAFLYQPSTCVSLPYIHSLSCVLQDGVDDDDKDDELLQADEAKEEEEEETLISGLND</sequence>
<evidence type="ECO:0000256" key="12">
    <source>
        <dbReference type="ARBA" id="ARBA00034102"/>
    </source>
</evidence>
<comment type="function">
    <text evidence="11">Probable adapter protein that bind to and organize the subcellular localization of a variety of membrane proteins containing some PDZ recognition sequence. Involved in the clustering of various receptors, possibly by acting at the receptor internalization level. Plays a role in synaptic plasticity by regulating the trafficking and internalization of AMPA receptors. May be regulated upon PRKCA activation. May regulate ASIC1/ASIC3 channel. Regulates actin polymerization by inhibiting the actin-nucleating activity of the Arp2/3 complex; the function is competitive with nucleation promoting factors and is linked to neuronal morphology regulation and AMPA receptor (AMPAR) endocytosis. Via interaction with the Arp2/3 complex involved in regulation of synaptic plasicity of excitatory synapses and required for spine shrinkage during long-term depression (LTD). Involved in regulation of astrocyte morphology, antagonistic to Arp2/3 complex activator WASL/N-WASP function.</text>
</comment>
<dbReference type="PROSITE" id="PS50870">
    <property type="entry name" value="AH"/>
    <property type="match status" value="2"/>
</dbReference>
<comment type="subcellular location">
    <subcellularLocation>
        <location evidence="1">Cytoplasm</location>
        <location evidence="1">Perinuclear region</location>
    </subcellularLocation>
    <subcellularLocation>
        <location evidence="2">Membrane</location>
        <topology evidence="2">Lipid-anchor</topology>
    </subcellularLocation>
    <subcellularLocation>
        <location evidence="12">Synapse</location>
        <location evidence="12">Synaptosome</location>
    </subcellularLocation>
</comment>
<evidence type="ECO:0000256" key="10">
    <source>
        <dbReference type="ARBA" id="ARBA00032804"/>
    </source>
</evidence>
<reference evidence="16 17" key="1">
    <citation type="submission" date="2023-02" db="EMBL/GenBank/DDBJ databases">
        <title>LHISI_Scaffold_Assembly.</title>
        <authorList>
            <person name="Stuart O.P."/>
            <person name="Cleave R."/>
            <person name="Magrath M.J.L."/>
            <person name="Mikheyev A.S."/>
        </authorList>
    </citation>
    <scope>NUCLEOTIDE SEQUENCE [LARGE SCALE GENOMIC DNA]</scope>
    <source>
        <strain evidence="16">Daus_M_001</strain>
        <tissue evidence="16">Leg muscle</tissue>
    </source>
</reference>
<dbReference type="CDD" id="cd06722">
    <property type="entry name" value="PDZ_PICK1-like"/>
    <property type="match status" value="1"/>
</dbReference>
<evidence type="ECO:0000256" key="4">
    <source>
        <dbReference type="ARBA" id="ARBA00022599"/>
    </source>
</evidence>
<feature type="domain" description="PDZ" evidence="14">
    <location>
        <begin position="180"/>
        <end position="263"/>
    </location>
</feature>
<evidence type="ECO:0000256" key="8">
    <source>
        <dbReference type="ARBA" id="ARBA00023288"/>
    </source>
</evidence>
<accession>A0ABQ9IDN0</accession>
<evidence type="ECO:0000256" key="13">
    <source>
        <dbReference type="ARBA" id="ARBA00093501"/>
    </source>
</evidence>
<dbReference type="PROSITE" id="PS50106">
    <property type="entry name" value="PDZ"/>
    <property type="match status" value="1"/>
</dbReference>
<dbReference type="SUPFAM" id="SSF50156">
    <property type="entry name" value="PDZ domain-like"/>
    <property type="match status" value="1"/>
</dbReference>
<dbReference type="SMART" id="SM01015">
    <property type="entry name" value="Arfaptin"/>
    <property type="match status" value="1"/>
</dbReference>
<evidence type="ECO:0000259" key="15">
    <source>
        <dbReference type="PROSITE" id="PS50870"/>
    </source>
</evidence>
<evidence type="ECO:0000256" key="9">
    <source>
        <dbReference type="ARBA" id="ARBA00031097"/>
    </source>
</evidence>
<gene>
    <name evidence="16" type="ORF">PR048_000085</name>
</gene>
<dbReference type="Proteomes" id="UP001159363">
    <property type="component" value="Chromosome 1"/>
</dbReference>
<keyword evidence="4" id="KW-0770">Synapse</keyword>
<feature type="domain" description="AH" evidence="15">
    <location>
        <begin position="302"/>
        <end position="387"/>
    </location>
</feature>
<keyword evidence="5" id="KW-0106">Calcium</keyword>
<dbReference type="Gene3D" id="2.30.42.10">
    <property type="match status" value="1"/>
</dbReference>
<dbReference type="InterPro" id="IPR036034">
    <property type="entry name" value="PDZ_sf"/>
</dbReference>
<organism evidence="16 17">
    <name type="scientific">Dryococelus australis</name>
    <dbReference type="NCBI Taxonomy" id="614101"/>
    <lineage>
        <taxon>Eukaryota</taxon>
        <taxon>Metazoa</taxon>
        <taxon>Ecdysozoa</taxon>
        <taxon>Arthropoda</taxon>
        <taxon>Hexapoda</taxon>
        <taxon>Insecta</taxon>
        <taxon>Pterygota</taxon>
        <taxon>Neoptera</taxon>
        <taxon>Polyneoptera</taxon>
        <taxon>Phasmatodea</taxon>
        <taxon>Verophasmatodea</taxon>
        <taxon>Anareolatae</taxon>
        <taxon>Phasmatidae</taxon>
        <taxon>Eurycanthinae</taxon>
        <taxon>Dryococelus</taxon>
    </lineage>
</organism>
<comment type="subunit">
    <text evidence="13">Monomer and homodimer. Interacts with CXADR. Interacts presynaptically with the glutamate receptors GRIA2, GRIA3, GRIK3, isoform 3 of GRIA4, isoform A of GRM4, GRM7 and GRM8; with NAPA and NAPB; and with BTG2. The interaction with NAPA and NAPB disrupts the interaction with GRIA2, conducting to the internalization of GRIA2. Interacts with PRKCA; with the amine transporters SLC6A2 and SLC6A3; with the channels ASIC1 and ASIC2; with the GTP-binding proteins ARF1 and ARF3; with the ephrin receptor tyrosine kinases EPHA7, EPHB1 and EPHB2; with ERBB2 and through its PDZ domain with the C-terminal tail of PRLHR. Interacts with UNC5A. Interacts (via AH domain) with NCS1/FREQ; in a calcium-dependent manner. Interacts with F-actin and associates with the ARP2/3 complex. Interacts (via PDZ domain) with ARF1 (activated); the interaction blocks Arp2/3 complex inhibition. Interacts with SORCS3.</text>
</comment>
<keyword evidence="17" id="KW-1185">Reference proteome</keyword>
<dbReference type="InterPro" id="IPR030798">
    <property type="entry name" value="Arfaptin_fam"/>
</dbReference>
<keyword evidence="8" id="KW-0449">Lipoprotein</keyword>
<evidence type="ECO:0000256" key="11">
    <source>
        <dbReference type="ARBA" id="ARBA00033721"/>
    </source>
</evidence>
<evidence type="ECO:0000313" key="17">
    <source>
        <dbReference type="Proteomes" id="UP001159363"/>
    </source>
</evidence>
<dbReference type="SUPFAM" id="SSF103657">
    <property type="entry name" value="BAR/IMD domain-like"/>
    <property type="match status" value="2"/>
</dbReference>
<dbReference type="Pfam" id="PF00595">
    <property type="entry name" value="PDZ"/>
    <property type="match status" value="1"/>
</dbReference>
<name>A0ABQ9IDN0_9NEOP</name>
<evidence type="ECO:0000256" key="3">
    <source>
        <dbReference type="ARBA" id="ARBA00017975"/>
    </source>
</evidence>
<proteinExistence type="predicted"/>
<evidence type="ECO:0000313" key="16">
    <source>
        <dbReference type="EMBL" id="KAJ8894778.1"/>
    </source>
</evidence>
<protein>
    <recommendedName>
        <fullName evidence="3">PRKCA-binding protein</fullName>
    </recommendedName>
    <alternativeName>
        <fullName evidence="10">Protein interacting with C kinase 1</fullName>
    </alternativeName>
    <alternativeName>
        <fullName evidence="9">Protein kinase C-alpha-binding protein</fullName>
    </alternativeName>
</protein>
<keyword evidence="7" id="KW-0009">Actin-binding</keyword>
<evidence type="ECO:0000256" key="6">
    <source>
        <dbReference type="ARBA" id="ARBA00023139"/>
    </source>
</evidence>
<dbReference type="Gene3D" id="1.20.1270.60">
    <property type="entry name" value="Arfaptin homology (AH) domain/BAR domain"/>
    <property type="match status" value="2"/>
</dbReference>
<dbReference type="Pfam" id="PF06456">
    <property type="entry name" value="Arfaptin"/>
    <property type="match status" value="2"/>
</dbReference>
<dbReference type="InterPro" id="IPR010504">
    <property type="entry name" value="AH_dom"/>
</dbReference>